<name>A0A653BHG9_CALMS</name>
<dbReference type="Gene3D" id="1.25.40.10">
    <property type="entry name" value="Tetratricopeptide repeat domain"/>
    <property type="match status" value="2"/>
</dbReference>
<evidence type="ECO:0000256" key="1">
    <source>
        <dbReference type="SAM" id="MobiDB-lite"/>
    </source>
</evidence>
<dbReference type="SMART" id="SM00028">
    <property type="entry name" value="TPR"/>
    <property type="match status" value="4"/>
</dbReference>
<evidence type="ECO:0000313" key="3">
    <source>
        <dbReference type="Proteomes" id="UP000410492"/>
    </source>
</evidence>
<evidence type="ECO:0008006" key="4">
    <source>
        <dbReference type="Google" id="ProtNLM"/>
    </source>
</evidence>
<dbReference type="PANTHER" id="PTHR23082">
    <property type="entry name" value="TRANSCRIPTION INITIATION FACTOR IIIC TFIIIC , POLYPEPTIDE 3-RELATED"/>
    <property type="match status" value="1"/>
</dbReference>
<dbReference type="InterPro" id="IPR019734">
    <property type="entry name" value="TPR_rpt"/>
</dbReference>
<evidence type="ECO:0000313" key="2">
    <source>
        <dbReference type="EMBL" id="VEN35038.1"/>
    </source>
</evidence>
<dbReference type="InterPro" id="IPR011990">
    <property type="entry name" value="TPR-like_helical_dom_sf"/>
</dbReference>
<dbReference type="SUPFAM" id="SSF48452">
    <property type="entry name" value="TPR-like"/>
    <property type="match status" value="1"/>
</dbReference>
<dbReference type="InterPro" id="IPR039340">
    <property type="entry name" value="Tfc4/TFIIIC-102/Sfc4"/>
</dbReference>
<keyword evidence="3" id="KW-1185">Reference proteome</keyword>
<dbReference type="PANTHER" id="PTHR23082:SF0">
    <property type="entry name" value="GENERAL TRANSCRIPTION FACTOR 3C POLYPEPTIDE 3"/>
    <property type="match status" value="1"/>
</dbReference>
<dbReference type="OrthoDB" id="151490at2759"/>
<dbReference type="GO" id="GO:0006383">
    <property type="term" value="P:transcription by RNA polymerase III"/>
    <property type="evidence" value="ECO:0007669"/>
    <property type="project" value="InterPro"/>
</dbReference>
<dbReference type="AlphaFoldDB" id="A0A653BHG9"/>
<dbReference type="GO" id="GO:0000127">
    <property type="term" value="C:transcription factor TFIIIC complex"/>
    <property type="evidence" value="ECO:0007669"/>
    <property type="project" value="TreeGrafter"/>
</dbReference>
<feature type="region of interest" description="Disordered" evidence="1">
    <location>
        <begin position="1"/>
        <end position="57"/>
    </location>
</feature>
<dbReference type="Proteomes" id="UP000410492">
    <property type="component" value="Unassembled WGS sequence"/>
</dbReference>
<reference evidence="2 3" key="1">
    <citation type="submission" date="2019-01" db="EMBL/GenBank/DDBJ databases">
        <authorList>
            <person name="Sayadi A."/>
        </authorList>
    </citation>
    <scope>NUCLEOTIDE SEQUENCE [LARGE SCALE GENOMIC DNA]</scope>
</reference>
<gene>
    <name evidence="2" type="ORF">CALMAC_LOCUS1051</name>
</gene>
<dbReference type="EMBL" id="CAACVG010001204">
    <property type="protein sequence ID" value="VEN35038.1"/>
    <property type="molecule type" value="Genomic_DNA"/>
</dbReference>
<organism evidence="2 3">
    <name type="scientific">Callosobruchus maculatus</name>
    <name type="common">Southern cowpea weevil</name>
    <name type="synonym">Pulse bruchid</name>
    <dbReference type="NCBI Taxonomy" id="64391"/>
    <lineage>
        <taxon>Eukaryota</taxon>
        <taxon>Metazoa</taxon>
        <taxon>Ecdysozoa</taxon>
        <taxon>Arthropoda</taxon>
        <taxon>Hexapoda</taxon>
        <taxon>Insecta</taxon>
        <taxon>Pterygota</taxon>
        <taxon>Neoptera</taxon>
        <taxon>Endopterygota</taxon>
        <taxon>Coleoptera</taxon>
        <taxon>Polyphaga</taxon>
        <taxon>Cucujiformia</taxon>
        <taxon>Chrysomeloidea</taxon>
        <taxon>Chrysomelidae</taxon>
        <taxon>Bruchinae</taxon>
        <taxon>Bruchini</taxon>
        <taxon>Callosobruchus</taxon>
    </lineage>
</organism>
<sequence length="782" mass="90848">MDSNEADGIPIHIEVADVPSTSGFQDIEEGLQAESYEDYESETTDKERPSAPVRGPASSKLDATLKGLMGEANLRYARGDIETAKRMCFEVIRQCPEASEPYLTLAQMYENVNIKKYKGYLLLACHLEPSNAVLVSRIAELCVQENNILGAIRWYSRGIKHQPKDIELHLKRLELLKQKEADMEYKKMVLVAKTTLANNLPPSDHEMIVSLVMEVAKERFHQKDYIRAIEVLKIPLRKIPNKITKDVINMILELLLICERYLECLDIFTQYCGFEFDISIMEDNKIVMNAFKIPENLEIDLKTHFIIFLVKLTTENMYSPLIDKMLIEDDVELFGDLYLDIADALLAKSDYTEALKLLIPLVKSKRYSQAAVWLKYGECLTGCKLDDMAIEAYYTVMTMAPSHIEVLYPLGKLLIEQGKKEEAMMVLNKDLTGNVLDVAILLEKIKLMEQLEDWDGYWKAVELLLSRHSIVLKHYEELRTVLAQGKTFQEKLTSIRSIRAFRGEPPFALPSFTCTREPSVEEEFEIFRRILQKAKDLKQYGTLQKYAFMGLSSKRFIRYYHQLLILALYSCIYNNDRYHAITIVKYLLLKNSNNNLLWNLLNHIVATTQDFRHIRLIERRLSHERLNYHLMLANNQIPFGNSLVAINIYTKEFKKNNNSPFYALLLGIACLQHYFYTGVDKAKRKLLAELISYLFHHYGKLRTRQADQEVFFNLGRLYQQLGVSYLAEYYYKKVFEVSNEMLDKYPDALDLKRHAAYNLHLLYRHSGNMIAARKVLYEYIVV</sequence>
<protein>
    <recommendedName>
        <fullName evidence="4">General transcription factor 3C polypeptide 3</fullName>
    </recommendedName>
</protein>
<feature type="compositionally biased region" description="Acidic residues" evidence="1">
    <location>
        <begin position="26"/>
        <end position="42"/>
    </location>
</feature>
<accession>A0A653BHG9</accession>
<proteinExistence type="predicted"/>